<keyword evidence="2" id="KW-1185">Reference proteome</keyword>
<evidence type="ECO:0000313" key="1">
    <source>
        <dbReference type="EMBL" id="KIW79162.1"/>
    </source>
</evidence>
<evidence type="ECO:0000313" key="2">
    <source>
        <dbReference type="Proteomes" id="UP000053029"/>
    </source>
</evidence>
<sequence>MASTGPFETKWPADIPAPAGVKQWIDDFYHLADDQAADAGHRLAELFTPDATQFGLAGPLKGREAIAANRPKAWITQKERRHDPLEVYTSKADYSEIVVLGRIKSWFKNGEVVEADFVAGITFTGDTSQKPLCSLYRVWGDSAPWVKAMSKQR</sequence>
<dbReference type="InterPro" id="IPR032710">
    <property type="entry name" value="NTF2-like_dom_sf"/>
</dbReference>
<dbReference type="RefSeq" id="XP_013282970.1">
    <property type="nucleotide sequence ID" value="XM_013427516.1"/>
</dbReference>
<dbReference type="Proteomes" id="UP000053029">
    <property type="component" value="Unassembled WGS sequence"/>
</dbReference>
<organism evidence="1 2">
    <name type="scientific">Fonsecaea pedrosoi CBS 271.37</name>
    <dbReference type="NCBI Taxonomy" id="1442368"/>
    <lineage>
        <taxon>Eukaryota</taxon>
        <taxon>Fungi</taxon>
        <taxon>Dikarya</taxon>
        <taxon>Ascomycota</taxon>
        <taxon>Pezizomycotina</taxon>
        <taxon>Eurotiomycetes</taxon>
        <taxon>Chaetothyriomycetidae</taxon>
        <taxon>Chaetothyriales</taxon>
        <taxon>Herpotrichiellaceae</taxon>
        <taxon>Fonsecaea</taxon>
    </lineage>
</organism>
<accession>A0A0D2EYA3</accession>
<dbReference type="EMBL" id="KN846972">
    <property type="protein sequence ID" value="KIW79162.1"/>
    <property type="molecule type" value="Genomic_DNA"/>
</dbReference>
<dbReference type="OrthoDB" id="3468019at2759"/>
<dbReference type="AlphaFoldDB" id="A0A0D2EYA3"/>
<dbReference type="Gene3D" id="3.10.450.50">
    <property type="match status" value="1"/>
</dbReference>
<dbReference type="HOGENOM" id="CLU_107714_1_0_1"/>
<reference evidence="1 2" key="1">
    <citation type="submission" date="2015-01" db="EMBL/GenBank/DDBJ databases">
        <title>The Genome Sequence of Fonsecaea pedrosoi CBS 271.37.</title>
        <authorList>
            <consortium name="The Broad Institute Genomics Platform"/>
            <person name="Cuomo C."/>
            <person name="de Hoog S."/>
            <person name="Gorbushina A."/>
            <person name="Stielow B."/>
            <person name="Teixiera M."/>
            <person name="Abouelleil A."/>
            <person name="Chapman S.B."/>
            <person name="Priest M."/>
            <person name="Young S.K."/>
            <person name="Wortman J."/>
            <person name="Nusbaum C."/>
            <person name="Birren B."/>
        </authorList>
    </citation>
    <scope>NUCLEOTIDE SEQUENCE [LARGE SCALE GENOMIC DNA]</scope>
    <source>
        <strain evidence="1 2">CBS 271.37</strain>
    </source>
</reference>
<dbReference type="VEuPathDB" id="FungiDB:Z517_05774"/>
<proteinExistence type="predicted"/>
<dbReference type="SUPFAM" id="SSF54427">
    <property type="entry name" value="NTF2-like"/>
    <property type="match status" value="1"/>
</dbReference>
<name>A0A0D2EYA3_9EURO</name>
<dbReference type="GeneID" id="25305264"/>
<protein>
    <submittedName>
        <fullName evidence="1">Unplaced genomic scaffold supercont1.4, whole genome shotgun sequence</fullName>
    </submittedName>
</protein>
<gene>
    <name evidence="1" type="ORF">Z517_05774</name>
</gene>